<feature type="transmembrane region" description="Helical" evidence="1">
    <location>
        <begin position="41"/>
        <end position="63"/>
    </location>
</feature>
<accession>A0A8D8YFL1</accession>
<feature type="transmembrane region" description="Helical" evidence="1">
    <location>
        <begin position="84"/>
        <end position="110"/>
    </location>
</feature>
<reference evidence="2" key="1">
    <citation type="submission" date="2021-05" db="EMBL/GenBank/DDBJ databases">
        <authorList>
            <person name="Alioto T."/>
            <person name="Alioto T."/>
            <person name="Gomez Garrido J."/>
        </authorList>
    </citation>
    <scope>NUCLEOTIDE SEQUENCE</scope>
</reference>
<evidence type="ECO:0000256" key="1">
    <source>
        <dbReference type="SAM" id="Phobius"/>
    </source>
</evidence>
<organism evidence="2">
    <name type="scientific">Cacopsylla melanoneura</name>
    <dbReference type="NCBI Taxonomy" id="428564"/>
    <lineage>
        <taxon>Eukaryota</taxon>
        <taxon>Metazoa</taxon>
        <taxon>Ecdysozoa</taxon>
        <taxon>Arthropoda</taxon>
        <taxon>Hexapoda</taxon>
        <taxon>Insecta</taxon>
        <taxon>Pterygota</taxon>
        <taxon>Neoptera</taxon>
        <taxon>Paraneoptera</taxon>
        <taxon>Hemiptera</taxon>
        <taxon>Sternorrhyncha</taxon>
        <taxon>Psylloidea</taxon>
        <taxon>Psyllidae</taxon>
        <taxon>Psyllinae</taxon>
        <taxon>Cacopsylla</taxon>
    </lineage>
</organism>
<evidence type="ECO:0000313" key="2">
    <source>
        <dbReference type="EMBL" id="CAG6727743.1"/>
    </source>
</evidence>
<keyword evidence="1" id="KW-0472">Membrane</keyword>
<proteinExistence type="predicted"/>
<sequence length="116" mass="13134">MMDCLQALFSINLYGEERIHALHAQINEIGRAPSELQSPCFFTFFTLLSPWFTCFFTFLLDCFGVSVLDSFGVAEMFKTSCSSIILGVTGVRFTFLFNCSTIILGVRYTFLYNCSL</sequence>
<name>A0A8D8YFL1_9HEMI</name>
<dbReference type="EMBL" id="HBUF01374690">
    <property type="protein sequence ID" value="CAG6727743.1"/>
    <property type="molecule type" value="Transcribed_RNA"/>
</dbReference>
<protein>
    <submittedName>
        <fullName evidence="2">Uncharacterized protein</fullName>
    </submittedName>
</protein>
<dbReference type="AlphaFoldDB" id="A0A8D8YFL1"/>
<keyword evidence="1" id="KW-1133">Transmembrane helix</keyword>
<keyword evidence="1" id="KW-0812">Transmembrane</keyword>